<keyword evidence="2 5" id="KW-0689">Ribosomal protein</keyword>
<evidence type="ECO:0000313" key="6">
    <source>
        <dbReference type="EMBL" id="ACZ42552.1"/>
    </source>
</evidence>
<dbReference type="STRING" id="525904.Tter_1646"/>
<dbReference type="GO" id="GO:0003735">
    <property type="term" value="F:structural constituent of ribosome"/>
    <property type="evidence" value="ECO:0007669"/>
    <property type="project" value="InterPro"/>
</dbReference>
<evidence type="ECO:0000313" key="7">
    <source>
        <dbReference type="Proteomes" id="UP000000323"/>
    </source>
</evidence>
<evidence type="ECO:0000256" key="1">
    <source>
        <dbReference type="ARBA" id="ARBA00008560"/>
    </source>
</evidence>
<sequence length="63" mass="7006">MGALPKQRVSRGRQGRRRAHHVLKSISLTSCPRCGSPVKTHHVCPNCGTYRGIAVIDIENSRR</sequence>
<dbReference type="Pfam" id="PF01783">
    <property type="entry name" value="Ribosomal_L32p"/>
    <property type="match status" value="1"/>
</dbReference>
<gene>
    <name evidence="5" type="primary">rpmF</name>
    <name evidence="6" type="ordered locus">Tter_1646</name>
</gene>
<dbReference type="InterPro" id="IPR011332">
    <property type="entry name" value="Ribosomal_zn-bd"/>
</dbReference>
<proteinExistence type="inferred from homology"/>
<dbReference type="InterPro" id="IPR044957">
    <property type="entry name" value="Ribosomal_bL32_bact"/>
</dbReference>
<dbReference type="InterPro" id="IPR002677">
    <property type="entry name" value="Ribosomal_bL32"/>
</dbReference>
<dbReference type="KEGG" id="ttr:Tter_1646"/>
<reference evidence="7" key="1">
    <citation type="journal article" date="2010" name="Stand. Genomic Sci.">
        <title>Complete genome sequence of 'Thermobaculum terrenum' type strain (YNP1).</title>
        <authorList>
            <person name="Kiss H."/>
            <person name="Cleland D."/>
            <person name="Lapidus A."/>
            <person name="Lucas S."/>
            <person name="Glavina Del Rio T."/>
            <person name="Nolan M."/>
            <person name="Tice H."/>
            <person name="Han C."/>
            <person name="Goodwin L."/>
            <person name="Pitluck S."/>
            <person name="Liolios K."/>
            <person name="Ivanova N."/>
            <person name="Mavromatis K."/>
            <person name="Ovchinnikova G."/>
            <person name="Pati A."/>
            <person name="Chen A."/>
            <person name="Palaniappan K."/>
            <person name="Land M."/>
            <person name="Hauser L."/>
            <person name="Chang Y."/>
            <person name="Jeffries C."/>
            <person name="Lu M."/>
            <person name="Brettin T."/>
            <person name="Detter J."/>
            <person name="Goker M."/>
            <person name="Tindall B."/>
            <person name="Beck B."/>
            <person name="McDermott T."/>
            <person name="Woyke T."/>
            <person name="Bristow J."/>
            <person name="Eisen J."/>
            <person name="Markowitz V."/>
            <person name="Hugenholtz P."/>
            <person name="Kyrpides N."/>
            <person name="Klenk H."/>
            <person name="Cheng J."/>
        </authorList>
    </citation>
    <scope>NUCLEOTIDE SEQUENCE [LARGE SCALE GENOMIC DNA]</scope>
    <source>
        <strain evidence="7">ATCC BAA-798 / YNP1</strain>
    </source>
</reference>
<keyword evidence="3 5" id="KW-0687">Ribonucleoprotein</keyword>
<dbReference type="EMBL" id="CP001825">
    <property type="protein sequence ID" value="ACZ42552.1"/>
    <property type="molecule type" value="Genomic_DNA"/>
</dbReference>
<dbReference type="SUPFAM" id="SSF57829">
    <property type="entry name" value="Zn-binding ribosomal proteins"/>
    <property type="match status" value="1"/>
</dbReference>
<dbReference type="AlphaFoldDB" id="D1CCN7"/>
<organism evidence="6 7">
    <name type="scientific">Thermobaculum terrenum (strain ATCC BAA-798 / CCMEE 7001 / YNP1)</name>
    <dbReference type="NCBI Taxonomy" id="525904"/>
    <lineage>
        <taxon>Bacteria</taxon>
        <taxon>Bacillati</taxon>
        <taxon>Chloroflexota</taxon>
        <taxon>Chloroflexia</taxon>
        <taxon>Candidatus Thermobaculales</taxon>
        <taxon>Candidatus Thermobaculaceae</taxon>
        <taxon>Thermobaculum</taxon>
    </lineage>
</organism>
<dbReference type="RefSeq" id="WP_012875586.1">
    <property type="nucleotide sequence ID" value="NC_013525.1"/>
</dbReference>
<dbReference type="eggNOG" id="COG0333">
    <property type="taxonomic scope" value="Bacteria"/>
</dbReference>
<dbReference type="HAMAP" id="MF_00340">
    <property type="entry name" value="Ribosomal_bL32"/>
    <property type="match status" value="1"/>
</dbReference>
<dbReference type="Proteomes" id="UP000000323">
    <property type="component" value="Chromosome 1"/>
</dbReference>
<name>D1CCN7_THET1</name>
<dbReference type="PANTHER" id="PTHR35534:SF1">
    <property type="entry name" value="LARGE RIBOSOMAL SUBUNIT PROTEIN BL32"/>
    <property type="match status" value="1"/>
</dbReference>
<dbReference type="GO" id="GO:0006412">
    <property type="term" value="P:translation"/>
    <property type="evidence" value="ECO:0007669"/>
    <property type="project" value="UniProtKB-UniRule"/>
</dbReference>
<dbReference type="OrthoDB" id="9812874at2"/>
<protein>
    <recommendedName>
        <fullName evidence="4 5">Large ribosomal subunit protein bL32</fullName>
    </recommendedName>
</protein>
<dbReference type="HOGENOM" id="CLU_129084_1_3_0"/>
<dbReference type="PANTHER" id="PTHR35534">
    <property type="entry name" value="50S RIBOSOMAL PROTEIN L32"/>
    <property type="match status" value="1"/>
</dbReference>
<evidence type="ECO:0000256" key="4">
    <source>
        <dbReference type="ARBA" id="ARBA00035178"/>
    </source>
</evidence>
<dbReference type="GO" id="GO:0015934">
    <property type="term" value="C:large ribosomal subunit"/>
    <property type="evidence" value="ECO:0007669"/>
    <property type="project" value="InterPro"/>
</dbReference>
<comment type="similarity">
    <text evidence="1 5">Belongs to the bacterial ribosomal protein bL32 family.</text>
</comment>
<accession>D1CCN7</accession>
<evidence type="ECO:0000256" key="2">
    <source>
        <dbReference type="ARBA" id="ARBA00022980"/>
    </source>
</evidence>
<evidence type="ECO:0000256" key="3">
    <source>
        <dbReference type="ARBA" id="ARBA00023274"/>
    </source>
</evidence>
<keyword evidence="7" id="KW-1185">Reference proteome</keyword>
<dbReference type="NCBIfam" id="TIGR01031">
    <property type="entry name" value="rpmF_bact"/>
    <property type="match status" value="1"/>
</dbReference>
<evidence type="ECO:0000256" key="5">
    <source>
        <dbReference type="HAMAP-Rule" id="MF_00340"/>
    </source>
</evidence>